<dbReference type="InterPro" id="IPR013783">
    <property type="entry name" value="Ig-like_fold"/>
</dbReference>
<dbReference type="Gene3D" id="2.60.40.10">
    <property type="entry name" value="Immunoglobulins"/>
    <property type="match status" value="1"/>
</dbReference>
<protein>
    <recommendedName>
        <fullName evidence="1">PKD domain-containing protein</fullName>
    </recommendedName>
</protein>
<accession>A0A6H2EL86</accession>
<dbReference type="SUPFAM" id="SSF49299">
    <property type="entry name" value="PKD domain"/>
    <property type="match status" value="1"/>
</dbReference>
<keyword evidence="3" id="KW-1185">Reference proteome</keyword>
<dbReference type="EMBL" id="CP050804">
    <property type="protein sequence ID" value="QJC21637.1"/>
    <property type="molecule type" value="Genomic_DNA"/>
</dbReference>
<dbReference type="CDD" id="cd00146">
    <property type="entry name" value="PKD"/>
    <property type="match status" value="1"/>
</dbReference>
<evidence type="ECO:0000313" key="3">
    <source>
        <dbReference type="Proteomes" id="UP000502298"/>
    </source>
</evidence>
<dbReference type="GO" id="GO:0005975">
    <property type="term" value="P:carbohydrate metabolic process"/>
    <property type="evidence" value="ECO:0007669"/>
    <property type="project" value="UniProtKB-ARBA"/>
</dbReference>
<organism evidence="2 3">
    <name type="scientific">Arcanobacterium buesumense</name>
    <dbReference type="NCBI Taxonomy" id="2722751"/>
    <lineage>
        <taxon>Bacteria</taxon>
        <taxon>Bacillati</taxon>
        <taxon>Actinomycetota</taxon>
        <taxon>Actinomycetes</taxon>
        <taxon>Actinomycetales</taxon>
        <taxon>Actinomycetaceae</taxon>
        <taxon>Arcanobacterium</taxon>
    </lineage>
</organism>
<dbReference type="RefSeq" id="WP_168917577.1">
    <property type="nucleotide sequence ID" value="NZ_CP050804.1"/>
</dbReference>
<evidence type="ECO:0000259" key="1">
    <source>
        <dbReference type="PROSITE" id="PS50093"/>
    </source>
</evidence>
<dbReference type="KEGG" id="arca:HC352_03365"/>
<feature type="domain" description="PKD" evidence="1">
    <location>
        <begin position="173"/>
        <end position="217"/>
    </location>
</feature>
<name>A0A6H2EL86_9ACTO</name>
<proteinExistence type="predicted"/>
<reference evidence="2 3" key="1">
    <citation type="submission" date="2020-03" db="EMBL/GenBank/DDBJ databases">
        <title>Complete genome of Arcanobacterium buesumensis sp. nov. strain 2701.</title>
        <authorList>
            <person name="Borowiak M."/>
            <person name="Alssahen M."/>
            <person name="Laemmler C."/>
            <person name="Malorny B."/>
            <person name="Hassan A."/>
            <person name="Prenger-Berninghoff E."/>
            <person name="Ploetz M."/>
            <person name="Abdulmawjood A."/>
        </authorList>
    </citation>
    <scope>NUCLEOTIDE SEQUENCE [LARGE SCALE GENOMIC DNA]</scope>
    <source>
        <strain evidence="2 3">2701</strain>
    </source>
</reference>
<dbReference type="PROSITE" id="PS50093">
    <property type="entry name" value="PKD"/>
    <property type="match status" value="1"/>
</dbReference>
<dbReference type="AlphaFoldDB" id="A0A6H2EL86"/>
<evidence type="ECO:0000313" key="2">
    <source>
        <dbReference type="EMBL" id="QJC21637.1"/>
    </source>
</evidence>
<dbReference type="InterPro" id="IPR035986">
    <property type="entry name" value="PKD_dom_sf"/>
</dbReference>
<dbReference type="InterPro" id="IPR000601">
    <property type="entry name" value="PKD_dom"/>
</dbReference>
<sequence length="260" mass="28641">MTSESLFLGFMCLFVMGTDTWADVNEDTVVVHAEKEFTLSSDSILGHNSHGENLNPTTSVLAQSPSLYTLADFCAGKQFPSSLKAGWGIGNVRELEARREELCAQREENGVSLDDIMQAVHDQASQIIDSGKVIVQPSAGTILVNKDVFYFSTASEHVSAVKVAGENIPLRLTPVSFRWDFGDGNELSTQSPGGKWPDGDVVHAYQKSGRYTPRLDIFWKVDVRLPKAPWLQLPNLGHTQAIGEELDLVEAKTVLTYRSR</sequence>
<dbReference type="Proteomes" id="UP000502298">
    <property type="component" value="Chromosome"/>
</dbReference>
<gene>
    <name evidence="2" type="ORF">HC352_03365</name>
</gene>